<sequence length="69" mass="7665">MRVVGQIGWYPANKTCINADYWARIVDNKAVQSLGDYSACYEVGLGYITNPEYADILFGTGDLPEICIQ</sequence>
<proteinExistence type="predicted"/>
<comment type="caution">
    <text evidence="1">The sequence shown here is derived from an EMBL/GenBank/DDBJ whole genome shotgun (WGS) entry which is preliminary data.</text>
</comment>
<reference evidence="1 2" key="1">
    <citation type="submission" date="2017-07" db="EMBL/GenBank/DDBJ databases">
        <title>Mechanisms for carbon and nitrogen cycling indicate functional differentiation within the Candidate Phyla Radiation.</title>
        <authorList>
            <person name="Danczak R.E."/>
            <person name="Johnston M.D."/>
            <person name="Kenah C."/>
            <person name="Slattery M."/>
            <person name="Wrighton K.C."/>
            <person name="Wilkins M.J."/>
        </authorList>
    </citation>
    <scope>NUCLEOTIDE SEQUENCE [LARGE SCALE GENOMIC DNA]</scope>
    <source>
        <strain evidence="1">Athens1014_28</strain>
    </source>
</reference>
<gene>
    <name evidence="1" type="ORF">Athens101428_410</name>
</gene>
<dbReference type="AlphaFoldDB" id="A0A554LMW7"/>
<name>A0A554LMW7_9BACT</name>
<dbReference type="EMBL" id="VMGN01000019">
    <property type="protein sequence ID" value="TSC94212.1"/>
    <property type="molecule type" value="Genomic_DNA"/>
</dbReference>
<evidence type="ECO:0000313" key="2">
    <source>
        <dbReference type="Proteomes" id="UP000316495"/>
    </source>
</evidence>
<dbReference type="Proteomes" id="UP000316495">
    <property type="component" value="Unassembled WGS sequence"/>
</dbReference>
<organism evidence="1 2">
    <name type="scientific">Candidatus Berkelbacteria bacterium Athens1014_28</name>
    <dbReference type="NCBI Taxonomy" id="2017145"/>
    <lineage>
        <taxon>Bacteria</taxon>
        <taxon>Candidatus Berkelbacteria</taxon>
    </lineage>
</organism>
<accession>A0A554LMW7</accession>
<protein>
    <submittedName>
        <fullName evidence="1">Uncharacterized protein</fullName>
    </submittedName>
</protein>
<evidence type="ECO:0000313" key="1">
    <source>
        <dbReference type="EMBL" id="TSC94212.1"/>
    </source>
</evidence>